<evidence type="ECO:0000256" key="3">
    <source>
        <dbReference type="ARBA" id="ARBA00022723"/>
    </source>
</evidence>
<gene>
    <name evidence="8" type="ORF">H8N03_23635</name>
</gene>
<evidence type="ECO:0000256" key="5">
    <source>
        <dbReference type="ARBA" id="ARBA00023014"/>
    </source>
</evidence>
<evidence type="ECO:0000256" key="1">
    <source>
        <dbReference type="ARBA" id="ARBA00010914"/>
    </source>
</evidence>
<comment type="similarity">
    <text evidence="1">Belongs to the adrenodoxin/putidaredoxin family.</text>
</comment>
<dbReference type="PANTHER" id="PTHR23426">
    <property type="entry name" value="FERREDOXIN/ADRENODOXIN"/>
    <property type="match status" value="1"/>
</dbReference>
<dbReference type="InterPro" id="IPR036010">
    <property type="entry name" value="2Fe-2S_ferredoxin-like_sf"/>
</dbReference>
<keyword evidence="2" id="KW-0001">2Fe-2S</keyword>
<dbReference type="Pfam" id="PF00111">
    <property type="entry name" value="Fer2"/>
    <property type="match status" value="1"/>
</dbReference>
<dbReference type="EMBL" id="JACORT010000013">
    <property type="protein sequence ID" value="MBC5785950.1"/>
    <property type="molecule type" value="Genomic_DNA"/>
</dbReference>
<evidence type="ECO:0000313" key="8">
    <source>
        <dbReference type="EMBL" id="MBC5785950.1"/>
    </source>
</evidence>
<dbReference type="GO" id="GO:0009055">
    <property type="term" value="F:electron transfer activity"/>
    <property type="evidence" value="ECO:0007669"/>
    <property type="project" value="TreeGrafter"/>
</dbReference>
<feature type="domain" description="2Fe-2S ferredoxin-type" evidence="7">
    <location>
        <begin position="2"/>
        <end position="106"/>
    </location>
</feature>
<keyword evidence="4" id="KW-0408">Iron</keyword>
<dbReference type="Gene3D" id="3.10.20.30">
    <property type="match status" value="1"/>
</dbReference>
<comment type="caution">
    <text evidence="8">The sequence shown here is derived from an EMBL/GenBank/DDBJ whole genome shotgun (WGS) entry which is preliminary data.</text>
</comment>
<dbReference type="SUPFAM" id="SSF54292">
    <property type="entry name" value="2Fe-2S ferredoxin-like"/>
    <property type="match status" value="1"/>
</dbReference>
<comment type="cofactor">
    <cofactor evidence="6">
        <name>[2Fe-2S] cluster</name>
        <dbReference type="ChEBI" id="CHEBI:190135"/>
    </cofactor>
</comment>
<dbReference type="GO" id="GO:0051537">
    <property type="term" value="F:2 iron, 2 sulfur cluster binding"/>
    <property type="evidence" value="ECO:0007669"/>
    <property type="project" value="UniProtKB-KW"/>
</dbReference>
<evidence type="ECO:0000313" key="9">
    <source>
        <dbReference type="Proteomes" id="UP000608513"/>
    </source>
</evidence>
<reference evidence="8" key="1">
    <citation type="submission" date="2020-08" db="EMBL/GenBank/DDBJ databases">
        <title>Ramlibacter sp. USB13 16S ribosomal RNA gene genome sequencing and assembly.</title>
        <authorList>
            <person name="Kang M."/>
        </authorList>
    </citation>
    <scope>NUCLEOTIDE SEQUENCE</scope>
    <source>
        <strain evidence="8">USB13</strain>
    </source>
</reference>
<evidence type="ECO:0000256" key="2">
    <source>
        <dbReference type="ARBA" id="ARBA00022714"/>
    </source>
</evidence>
<dbReference type="CDD" id="cd00207">
    <property type="entry name" value="fer2"/>
    <property type="match status" value="1"/>
</dbReference>
<evidence type="ECO:0000256" key="4">
    <source>
        <dbReference type="ARBA" id="ARBA00023004"/>
    </source>
</evidence>
<proteinExistence type="inferred from homology"/>
<protein>
    <submittedName>
        <fullName evidence="8">2Fe-2S iron-sulfur cluster binding domain-containing protein</fullName>
    </submittedName>
</protein>
<dbReference type="GO" id="GO:0046872">
    <property type="term" value="F:metal ion binding"/>
    <property type="evidence" value="ECO:0007669"/>
    <property type="project" value="UniProtKB-KW"/>
</dbReference>
<evidence type="ECO:0000259" key="7">
    <source>
        <dbReference type="PROSITE" id="PS51085"/>
    </source>
</evidence>
<accession>A0A923SDF2</accession>
<keyword evidence="5" id="KW-0411">Iron-sulfur</keyword>
<organism evidence="8 9">
    <name type="scientific">Ramlibacter cellulosilyticus</name>
    <dbReference type="NCBI Taxonomy" id="2764187"/>
    <lineage>
        <taxon>Bacteria</taxon>
        <taxon>Pseudomonadati</taxon>
        <taxon>Pseudomonadota</taxon>
        <taxon>Betaproteobacteria</taxon>
        <taxon>Burkholderiales</taxon>
        <taxon>Comamonadaceae</taxon>
        <taxon>Ramlibacter</taxon>
    </lineage>
</organism>
<keyword evidence="9" id="KW-1185">Reference proteome</keyword>
<keyword evidence="3" id="KW-0479">Metal-binding</keyword>
<sequence>MITIHLWAPDGAETTLQAREGESLMQAAVAANVPWIAADCGGMLTCATCHVYVREPFAARLPAPQADELAMLEFAAAERRPTSRLSCQVELTRELDGLAVDLPETQY</sequence>
<dbReference type="InterPro" id="IPR001041">
    <property type="entry name" value="2Fe-2S_ferredoxin-type"/>
</dbReference>
<dbReference type="PROSITE" id="PS51085">
    <property type="entry name" value="2FE2S_FER_2"/>
    <property type="match status" value="1"/>
</dbReference>
<dbReference type="InterPro" id="IPR001055">
    <property type="entry name" value="Adrenodoxin-like"/>
</dbReference>
<dbReference type="RefSeq" id="WP_187078690.1">
    <property type="nucleotide sequence ID" value="NZ_JACORT010000013.1"/>
</dbReference>
<name>A0A923SDF2_9BURK</name>
<dbReference type="AlphaFoldDB" id="A0A923SDF2"/>
<dbReference type="PRINTS" id="PR00355">
    <property type="entry name" value="ADRENODOXIN"/>
</dbReference>
<dbReference type="InterPro" id="IPR012675">
    <property type="entry name" value="Beta-grasp_dom_sf"/>
</dbReference>
<dbReference type="Proteomes" id="UP000608513">
    <property type="component" value="Unassembled WGS sequence"/>
</dbReference>
<dbReference type="PANTHER" id="PTHR23426:SF65">
    <property type="entry name" value="FERREDOXIN-2, MITOCHONDRIAL"/>
    <property type="match status" value="1"/>
</dbReference>
<evidence type="ECO:0000256" key="6">
    <source>
        <dbReference type="ARBA" id="ARBA00034078"/>
    </source>
</evidence>
<dbReference type="GO" id="GO:0140647">
    <property type="term" value="P:P450-containing electron transport chain"/>
    <property type="evidence" value="ECO:0007669"/>
    <property type="project" value="InterPro"/>
</dbReference>